<name>A0A381QNT7_9ZZZZ</name>
<evidence type="ECO:0000313" key="2">
    <source>
        <dbReference type="EMBL" id="SUZ81045.1"/>
    </source>
</evidence>
<dbReference type="EMBL" id="UINC01001451">
    <property type="protein sequence ID" value="SUZ81045.1"/>
    <property type="molecule type" value="Genomic_DNA"/>
</dbReference>
<sequence length="86" mass="9717">MKAVAYGLLTLLYVLHTDVWYWDVSRMVLGFPIGFTYHVLGTIVITGTFWLVVRYTWPIELEAAEEHGVSTASNHLDCDLTSVESP</sequence>
<dbReference type="Pfam" id="PF11755">
    <property type="entry name" value="DUF3311"/>
    <property type="match status" value="1"/>
</dbReference>
<reference evidence="2" key="1">
    <citation type="submission" date="2018-05" db="EMBL/GenBank/DDBJ databases">
        <authorList>
            <person name="Lanie J.A."/>
            <person name="Ng W.-L."/>
            <person name="Kazmierczak K.M."/>
            <person name="Andrzejewski T.M."/>
            <person name="Davidsen T.M."/>
            <person name="Wayne K.J."/>
            <person name="Tettelin H."/>
            <person name="Glass J.I."/>
            <person name="Rusch D."/>
            <person name="Podicherti R."/>
            <person name="Tsui H.-C.T."/>
            <person name="Winkler M.E."/>
        </authorList>
    </citation>
    <scope>NUCLEOTIDE SEQUENCE</scope>
</reference>
<gene>
    <name evidence="2" type="ORF">METZ01_LOCUS33899</name>
</gene>
<protein>
    <recommendedName>
        <fullName evidence="3">DUF3311 domain-containing protein</fullName>
    </recommendedName>
</protein>
<proteinExistence type="predicted"/>
<organism evidence="2">
    <name type="scientific">marine metagenome</name>
    <dbReference type="NCBI Taxonomy" id="408172"/>
    <lineage>
        <taxon>unclassified sequences</taxon>
        <taxon>metagenomes</taxon>
        <taxon>ecological metagenomes</taxon>
    </lineage>
</organism>
<keyword evidence="1" id="KW-0472">Membrane</keyword>
<evidence type="ECO:0000256" key="1">
    <source>
        <dbReference type="SAM" id="Phobius"/>
    </source>
</evidence>
<accession>A0A381QNT7</accession>
<keyword evidence="1" id="KW-1133">Transmembrane helix</keyword>
<dbReference type="InterPro" id="IPR021741">
    <property type="entry name" value="DUF3311"/>
</dbReference>
<evidence type="ECO:0008006" key="3">
    <source>
        <dbReference type="Google" id="ProtNLM"/>
    </source>
</evidence>
<feature type="transmembrane region" description="Helical" evidence="1">
    <location>
        <begin position="33"/>
        <end position="53"/>
    </location>
</feature>
<keyword evidence="1" id="KW-0812">Transmembrane</keyword>
<dbReference type="AlphaFoldDB" id="A0A381QNT7"/>